<feature type="region of interest" description="Disordered" evidence="1">
    <location>
        <begin position="285"/>
        <end position="316"/>
    </location>
</feature>
<reference evidence="2 3" key="1">
    <citation type="submission" date="2021-03" db="EMBL/GenBank/DDBJ databases">
        <title>Genomic Encyclopedia of Type Strains, Phase IV (KMG-IV): sequencing the most valuable type-strain genomes for metagenomic binning, comparative biology and taxonomic classification.</title>
        <authorList>
            <person name="Goeker M."/>
        </authorList>
    </citation>
    <scope>NUCLEOTIDE SEQUENCE [LARGE SCALE GENOMIC DNA]</scope>
    <source>
        <strain evidence="2 3">DSM 21600</strain>
    </source>
</reference>
<dbReference type="RefSeq" id="WP_209944255.1">
    <property type="nucleotide sequence ID" value="NZ_JAGGJU010000004.1"/>
</dbReference>
<name>A0ABS4DXT3_9HYPH</name>
<evidence type="ECO:0000313" key="3">
    <source>
        <dbReference type="Proteomes" id="UP000759443"/>
    </source>
</evidence>
<accession>A0ABS4DXT3</accession>
<dbReference type="InterPro" id="IPR009282">
    <property type="entry name" value="DUF937"/>
</dbReference>
<evidence type="ECO:0000256" key="1">
    <source>
        <dbReference type="SAM" id="MobiDB-lite"/>
    </source>
</evidence>
<evidence type="ECO:0008006" key="4">
    <source>
        <dbReference type="Google" id="ProtNLM"/>
    </source>
</evidence>
<feature type="region of interest" description="Disordered" evidence="1">
    <location>
        <begin position="221"/>
        <end position="257"/>
    </location>
</feature>
<dbReference type="Proteomes" id="UP000759443">
    <property type="component" value="Unassembled WGS sequence"/>
</dbReference>
<keyword evidence="3" id="KW-1185">Reference proteome</keyword>
<sequence length="316" mass="34094">MLPLFDMMLRAQNGKAMEAMASQFNLAQEQAAQAMAALTPAFSSGLKRSASNPYDYTSLWQTLSSGNYAKYFEDMNKAFTPQGMADGNSVLEQLFGSKEVSRAIAAQAAQVTGIGQEIYKQMMPVMAGTLMGGLFKQATGQMNMANNPFANGPMAQMTQQWLENTGFAPKKPEPQAMNPFDNPFTQAFQQMMGMGTKKEAEPAANPFAGNPFFDNPFVKSLQDMMGGTAPTAEADAKDKKAQPKSKTKPAEDAAAMSAPFTDMMNSMFDSGLEVQKNYQKAVEQIMDGYMNDRTPADSATDGDDAPADPSVTPKGN</sequence>
<comment type="caution">
    <text evidence="2">The sequence shown here is derived from an EMBL/GenBank/DDBJ whole genome shotgun (WGS) entry which is preliminary data.</text>
</comment>
<dbReference type="Pfam" id="PF06078">
    <property type="entry name" value="DUF937"/>
    <property type="match status" value="1"/>
</dbReference>
<gene>
    <name evidence="2" type="ORF">J2Z17_001935</name>
</gene>
<organism evidence="2 3">
    <name type="scientific">Rhizobium halophytocola</name>
    <dbReference type="NCBI Taxonomy" id="735519"/>
    <lineage>
        <taxon>Bacteria</taxon>
        <taxon>Pseudomonadati</taxon>
        <taxon>Pseudomonadota</taxon>
        <taxon>Alphaproteobacteria</taxon>
        <taxon>Hyphomicrobiales</taxon>
        <taxon>Rhizobiaceae</taxon>
        <taxon>Rhizobium/Agrobacterium group</taxon>
        <taxon>Rhizobium</taxon>
    </lineage>
</organism>
<protein>
    <recommendedName>
        <fullName evidence="4">DUF937 domain-containing protein</fullName>
    </recommendedName>
</protein>
<dbReference type="EMBL" id="JAGGJU010000004">
    <property type="protein sequence ID" value="MBP1850501.1"/>
    <property type="molecule type" value="Genomic_DNA"/>
</dbReference>
<proteinExistence type="predicted"/>
<evidence type="ECO:0000313" key="2">
    <source>
        <dbReference type="EMBL" id="MBP1850501.1"/>
    </source>
</evidence>